<evidence type="ECO:0000313" key="4">
    <source>
        <dbReference type="Proteomes" id="UP000515873"/>
    </source>
</evidence>
<dbReference type="Gene3D" id="3.40.50.300">
    <property type="entry name" value="P-loop containing nucleotide triphosphate hydrolases"/>
    <property type="match status" value="2"/>
</dbReference>
<feature type="coiled-coil region" evidence="1">
    <location>
        <begin position="384"/>
        <end position="440"/>
    </location>
</feature>
<dbReference type="AlphaFoldDB" id="A0A7G8Q4P0"/>
<dbReference type="SUPFAM" id="SSF52540">
    <property type="entry name" value="P-loop containing nucleoside triphosphate hydrolases"/>
    <property type="match status" value="1"/>
</dbReference>
<evidence type="ECO:0000256" key="1">
    <source>
        <dbReference type="SAM" id="Coils"/>
    </source>
</evidence>
<dbReference type="PANTHER" id="PTHR32114">
    <property type="entry name" value="ABC TRANSPORTER ABCH.3"/>
    <property type="match status" value="1"/>
</dbReference>
<dbReference type="Pfam" id="PF13476">
    <property type="entry name" value="AAA_23"/>
    <property type="match status" value="1"/>
</dbReference>
<dbReference type="GO" id="GO:0006302">
    <property type="term" value="P:double-strand break repair"/>
    <property type="evidence" value="ECO:0007669"/>
    <property type="project" value="InterPro"/>
</dbReference>
<accession>A0A7G8Q4P0</accession>
<feature type="domain" description="Rad50/SbcC-type AAA" evidence="2">
    <location>
        <begin position="9"/>
        <end position="221"/>
    </location>
</feature>
<feature type="coiled-coil region" evidence="1">
    <location>
        <begin position="174"/>
        <end position="254"/>
    </location>
</feature>
<dbReference type="InterPro" id="IPR038729">
    <property type="entry name" value="Rad50/SbcC_AAA"/>
</dbReference>
<dbReference type="KEGG" id="dtl:H8F01_00780"/>
<dbReference type="Proteomes" id="UP000515873">
    <property type="component" value="Chromosome"/>
</dbReference>
<keyword evidence="4" id="KW-1185">Reference proteome</keyword>
<keyword evidence="1" id="KW-0175">Coiled coil</keyword>
<gene>
    <name evidence="3" type="ORF">H8F01_00780</name>
</gene>
<evidence type="ECO:0000313" key="3">
    <source>
        <dbReference type="EMBL" id="QNK01748.1"/>
    </source>
</evidence>
<organism evidence="3 4">
    <name type="scientific">Dyella telluris</name>
    <dbReference type="NCBI Taxonomy" id="2763498"/>
    <lineage>
        <taxon>Bacteria</taxon>
        <taxon>Pseudomonadati</taxon>
        <taxon>Pseudomonadota</taxon>
        <taxon>Gammaproteobacteria</taxon>
        <taxon>Lysobacterales</taxon>
        <taxon>Rhodanobacteraceae</taxon>
        <taxon>Dyella</taxon>
    </lineage>
</organism>
<sequence length="701" mass="76212">MSQITIETLQIENFLSIKEGTLNLENRGLLLIQGINEDDSSANSNGAGKSSVVDALSWALYGITARGRSGDKVVNRTAKKNCRVEVKFREGEDVYTVTRYRKHTKGKSRLHLFKGESDLTLGTDKLTQEQLEKILGCSQEVFMASIYAGQGCMPNLPAMTDKELKELVEEAAGGKALEAAYEIARKRAQEAEKAALVVATRYETQERTQGALELQIEEARENVTGWASENAGQIATAEKSVNDALTKAKGLKEKATPEARAGLEARIESIKADIASVASPPPAPIAPVAPSYPAAAYPKPRPLPPAGSAALAVNVGKNKVKLEHATKQLGNLAHELKHLNDKVGTACGECSKTYEEGDLAARKTTIAKQAGELKTERDTLISLIAADEASIRELEELHKRQIEEVDLENSLAADEHRAVCASLDAEYEEARETHQKALDAHRAAIAKLDTSKLLAALTVAQSELTAFDSVVADIKTTLTLAKTIRERVEELKAATNPWEKEVEKRSEELDRVLDVRKATREELDLKNEAVEVAKAAVAVFAPNGIRGELLDSVTPFLNDRTATYLGALSDGNIEATWLTVGETEKGELREKFHIDVDNKHGDEDFEGLSGGEQRKVRIATAMALQDLVASRAHKPLKLFVADEVDDALDVSGLERLMGILEDKARTTGTVLTISHNDIGDWVRDHITVRKSGGQSIIEEAA</sequence>
<dbReference type="PANTHER" id="PTHR32114:SF2">
    <property type="entry name" value="ABC TRANSPORTER ABCH.3"/>
    <property type="match status" value="1"/>
</dbReference>
<dbReference type="RefSeq" id="WP_187057207.1">
    <property type="nucleotide sequence ID" value="NZ_CP060412.1"/>
</dbReference>
<dbReference type="EMBL" id="CP060412">
    <property type="protein sequence ID" value="QNK01748.1"/>
    <property type="molecule type" value="Genomic_DNA"/>
</dbReference>
<name>A0A7G8Q4P0_9GAMM</name>
<proteinExistence type="predicted"/>
<evidence type="ECO:0000259" key="2">
    <source>
        <dbReference type="Pfam" id="PF13476"/>
    </source>
</evidence>
<dbReference type="GO" id="GO:0016887">
    <property type="term" value="F:ATP hydrolysis activity"/>
    <property type="evidence" value="ECO:0007669"/>
    <property type="project" value="InterPro"/>
</dbReference>
<dbReference type="InterPro" id="IPR027417">
    <property type="entry name" value="P-loop_NTPase"/>
</dbReference>
<reference evidence="3 4" key="1">
    <citation type="submission" date="2020-08" db="EMBL/GenBank/DDBJ databases">
        <title>Dyella sp. G9 isolated from forest soil.</title>
        <authorList>
            <person name="Fu J."/>
            <person name="Qiu L."/>
        </authorList>
    </citation>
    <scope>NUCLEOTIDE SEQUENCE [LARGE SCALE GENOMIC DNA]</scope>
    <source>
        <strain evidence="3 4">G9</strain>
    </source>
</reference>
<protein>
    <submittedName>
        <fullName evidence="3">AAA family ATPase</fullName>
    </submittedName>
</protein>